<dbReference type="PANTHER" id="PTHR43798:SF31">
    <property type="entry name" value="AB HYDROLASE SUPERFAMILY PROTEIN YCLE"/>
    <property type="match status" value="1"/>
</dbReference>
<sequence length="251" mass="28592">MAFFKYGDKNIYYDEIGAGLPVVLLHGDTASSKMFEYIIPLYTNSFRVILMDFLGNGQSDRVEEFPSDLWYSQAQQVIAFLEYLDCGKVNLIGTSGGAWVAVNVALERPDLVYKVVADSFDGRTLQSDFSENLLKERMTAKSNDFSRQFYEWCQGKDWETVVDLNTKALVECADSKLPLFHKPLEMLEVPILFVGSKEDTMCRGNLEEEYNQMEQLVSNGRKYLFPTGNHPAILSNAEKFVDVVKDFLFSK</sequence>
<dbReference type="Pfam" id="PF00561">
    <property type="entry name" value="Abhydrolase_1"/>
    <property type="match status" value="1"/>
</dbReference>
<dbReference type="RefSeq" id="WP_159751664.1">
    <property type="nucleotide sequence ID" value="NZ_WUQX01000001.1"/>
</dbReference>
<name>A0A7X3MHN0_9FIRM</name>
<evidence type="ECO:0000313" key="3">
    <source>
        <dbReference type="EMBL" id="MXP76537.1"/>
    </source>
</evidence>
<accession>A0A7X3MHN0</accession>
<dbReference type="Gene3D" id="3.40.50.1820">
    <property type="entry name" value="alpha/beta hydrolase"/>
    <property type="match status" value="1"/>
</dbReference>
<proteinExistence type="predicted"/>
<dbReference type="GO" id="GO:0016020">
    <property type="term" value="C:membrane"/>
    <property type="evidence" value="ECO:0007669"/>
    <property type="project" value="TreeGrafter"/>
</dbReference>
<dbReference type="PANTHER" id="PTHR43798">
    <property type="entry name" value="MONOACYLGLYCEROL LIPASE"/>
    <property type="match status" value="1"/>
</dbReference>
<dbReference type="InterPro" id="IPR000073">
    <property type="entry name" value="AB_hydrolase_1"/>
</dbReference>
<dbReference type="GO" id="GO:0016787">
    <property type="term" value="F:hydrolase activity"/>
    <property type="evidence" value="ECO:0007669"/>
    <property type="project" value="UniProtKB-KW"/>
</dbReference>
<feature type="domain" description="AB hydrolase-1" evidence="2">
    <location>
        <begin position="21"/>
        <end position="153"/>
    </location>
</feature>
<dbReference type="InterPro" id="IPR050266">
    <property type="entry name" value="AB_hydrolase_sf"/>
</dbReference>
<dbReference type="PRINTS" id="PR00111">
    <property type="entry name" value="ABHYDROLASE"/>
</dbReference>
<dbReference type="AlphaFoldDB" id="A0A7X3MHN0"/>
<evidence type="ECO:0000256" key="1">
    <source>
        <dbReference type="ARBA" id="ARBA00022801"/>
    </source>
</evidence>
<keyword evidence="4" id="KW-1185">Reference proteome</keyword>
<comment type="caution">
    <text evidence="3">The sequence shown here is derived from an EMBL/GenBank/DDBJ whole genome shotgun (WGS) entry which is preliminary data.</text>
</comment>
<keyword evidence="1 3" id="KW-0378">Hydrolase</keyword>
<dbReference type="EMBL" id="WUQX01000001">
    <property type="protein sequence ID" value="MXP76537.1"/>
    <property type="molecule type" value="Genomic_DNA"/>
</dbReference>
<gene>
    <name evidence="3" type="ORF">GN277_14400</name>
</gene>
<dbReference type="SUPFAM" id="SSF53474">
    <property type="entry name" value="alpha/beta-Hydrolases"/>
    <property type="match status" value="1"/>
</dbReference>
<protein>
    <submittedName>
        <fullName evidence="3">Alpha/beta fold hydrolase</fullName>
    </submittedName>
</protein>
<organism evidence="3 4">
    <name type="scientific">Sporofaciens musculi</name>
    <dbReference type="NCBI Taxonomy" id="2681861"/>
    <lineage>
        <taxon>Bacteria</taxon>
        <taxon>Bacillati</taxon>
        <taxon>Bacillota</taxon>
        <taxon>Clostridia</taxon>
        <taxon>Lachnospirales</taxon>
        <taxon>Lachnospiraceae</taxon>
        <taxon>Sporofaciens</taxon>
    </lineage>
</organism>
<evidence type="ECO:0000259" key="2">
    <source>
        <dbReference type="Pfam" id="PF00561"/>
    </source>
</evidence>
<dbReference type="Proteomes" id="UP000460412">
    <property type="component" value="Unassembled WGS sequence"/>
</dbReference>
<evidence type="ECO:0000313" key="4">
    <source>
        <dbReference type="Proteomes" id="UP000460412"/>
    </source>
</evidence>
<dbReference type="InterPro" id="IPR029058">
    <property type="entry name" value="AB_hydrolase_fold"/>
</dbReference>
<reference evidence="3 4" key="1">
    <citation type="submission" date="2019-12" db="EMBL/GenBank/DDBJ databases">
        <title>Sporaefaciens musculi gen. nov., sp. nov., a novel bacterium isolated from the caecum of an obese mouse.</title>
        <authorList>
            <person name="Rasmussen T.S."/>
            <person name="Streidl T."/>
            <person name="Hitch T.C.A."/>
            <person name="Wortmann E."/>
            <person name="Deptula P."/>
            <person name="Hansen M."/>
            <person name="Nielsen D.S."/>
            <person name="Clavel T."/>
            <person name="Vogensen F.K."/>
        </authorList>
    </citation>
    <scope>NUCLEOTIDE SEQUENCE [LARGE SCALE GENOMIC DNA]</scope>
    <source>
        <strain evidence="3 4">WCA-9-b2</strain>
    </source>
</reference>